<sequence>MRTIVILFSVLFILSSTSCATYVEARPANVTIIKSTPKRYKIVKVKGKRYYFWNGNHYRKTNKGYVIVRV</sequence>
<dbReference type="PROSITE" id="PS51257">
    <property type="entry name" value="PROKAR_LIPOPROTEIN"/>
    <property type="match status" value="1"/>
</dbReference>
<accession>A0ABT0QBP3</accession>
<dbReference type="InterPro" id="IPR045398">
    <property type="entry name" value="DUF6515"/>
</dbReference>
<keyword evidence="1" id="KW-0732">Signal</keyword>
<evidence type="ECO:0000313" key="2">
    <source>
        <dbReference type="EMBL" id="MCL6293380.1"/>
    </source>
</evidence>
<proteinExistence type="predicted"/>
<dbReference type="Proteomes" id="UP001165381">
    <property type="component" value="Unassembled WGS sequence"/>
</dbReference>
<keyword evidence="3" id="KW-1185">Reference proteome</keyword>
<dbReference type="EMBL" id="JAMFLZ010000001">
    <property type="protein sequence ID" value="MCL6293380.1"/>
    <property type="molecule type" value="Genomic_DNA"/>
</dbReference>
<dbReference type="Pfam" id="PF20125">
    <property type="entry name" value="DUF6515"/>
    <property type="match status" value="1"/>
</dbReference>
<organism evidence="2 3">
    <name type="scientific">Jejuia spongiicola</name>
    <dbReference type="NCBI Taxonomy" id="2942207"/>
    <lineage>
        <taxon>Bacteria</taxon>
        <taxon>Pseudomonadati</taxon>
        <taxon>Bacteroidota</taxon>
        <taxon>Flavobacteriia</taxon>
        <taxon>Flavobacteriales</taxon>
        <taxon>Flavobacteriaceae</taxon>
        <taxon>Jejuia</taxon>
    </lineage>
</organism>
<feature type="chain" id="PRO_5047529096" evidence="1">
    <location>
        <begin position="21"/>
        <end position="70"/>
    </location>
</feature>
<feature type="signal peptide" evidence="1">
    <location>
        <begin position="1"/>
        <end position="20"/>
    </location>
</feature>
<evidence type="ECO:0000313" key="3">
    <source>
        <dbReference type="Proteomes" id="UP001165381"/>
    </source>
</evidence>
<dbReference type="RefSeq" id="WP_249971561.1">
    <property type="nucleotide sequence ID" value="NZ_JAMFLZ010000001.1"/>
</dbReference>
<gene>
    <name evidence="2" type="ORF">M3P09_00095</name>
</gene>
<evidence type="ECO:0000256" key="1">
    <source>
        <dbReference type="SAM" id="SignalP"/>
    </source>
</evidence>
<protein>
    <submittedName>
        <fullName evidence="2">Uncharacterized protein</fullName>
    </submittedName>
</protein>
<comment type="caution">
    <text evidence="2">The sequence shown here is derived from an EMBL/GenBank/DDBJ whole genome shotgun (WGS) entry which is preliminary data.</text>
</comment>
<name>A0ABT0QBP3_9FLAO</name>
<reference evidence="2" key="1">
    <citation type="submission" date="2022-05" db="EMBL/GenBank/DDBJ databases">
        <authorList>
            <person name="Park J.-S."/>
        </authorList>
    </citation>
    <scope>NUCLEOTIDE SEQUENCE</scope>
    <source>
        <strain evidence="2">2012CJ34-3</strain>
    </source>
</reference>